<dbReference type="AlphaFoldDB" id="Q2S285"/>
<keyword evidence="2" id="KW-1185">Reference proteome</keyword>
<reference evidence="1 2" key="1">
    <citation type="journal article" date="2005" name="Proc. Natl. Acad. Sci. U.S.A.">
        <title>The genome of Salinibacter ruber: convergence and gene exchange among hyperhalophilic bacteria and archaea.</title>
        <authorList>
            <person name="Mongodin E.F."/>
            <person name="Nelson K.E."/>
            <person name="Daugherty S."/>
            <person name="Deboy R.T."/>
            <person name="Wister J."/>
            <person name="Khouri H."/>
            <person name="Weidman J."/>
            <person name="Walsh D.A."/>
            <person name="Papke R.T."/>
            <person name="Sanchez Perez G."/>
            <person name="Sharma A.K."/>
            <person name="Nesbo C.L."/>
            <person name="MacLeod D."/>
            <person name="Bapteste E."/>
            <person name="Doolittle W.F."/>
            <person name="Charlebois R.L."/>
            <person name="Legault B."/>
            <person name="Rodriguez-Valera F."/>
        </authorList>
    </citation>
    <scope>NUCLEOTIDE SEQUENCE [LARGE SCALE GENOMIC DNA]</scope>
    <source>
        <strain evidence="2">DSM 13855 / CECT 5946 / M31</strain>
    </source>
</reference>
<dbReference type="KEGG" id="sru:SRU_1575"/>
<dbReference type="PATRIC" id="fig|309807.25.peg.1629"/>
<proteinExistence type="predicted"/>
<dbReference type="OrthoDB" id="1525351at2"/>
<name>Q2S285_SALRD</name>
<dbReference type="EMBL" id="CP000159">
    <property type="protein sequence ID" value="ABC45409.1"/>
    <property type="molecule type" value="Genomic_DNA"/>
</dbReference>
<dbReference type="EnsemblBacteria" id="ABC45409">
    <property type="protein sequence ID" value="ABC45409"/>
    <property type="gene ID" value="SRU_1575"/>
</dbReference>
<dbReference type="HOGENOM" id="CLU_1585338_0_0_10"/>
<evidence type="ECO:0000313" key="1">
    <source>
        <dbReference type="EMBL" id="ABC45409.1"/>
    </source>
</evidence>
<dbReference type="STRING" id="309807.SRU_1575"/>
<organism evidence="1 2">
    <name type="scientific">Salinibacter ruber (strain DSM 13855 / M31)</name>
    <dbReference type="NCBI Taxonomy" id="309807"/>
    <lineage>
        <taxon>Bacteria</taxon>
        <taxon>Pseudomonadati</taxon>
        <taxon>Rhodothermota</taxon>
        <taxon>Rhodothermia</taxon>
        <taxon>Rhodothermales</taxon>
        <taxon>Salinibacteraceae</taxon>
        <taxon>Salinibacter</taxon>
    </lineage>
</organism>
<protein>
    <submittedName>
        <fullName evidence="1">Uncharacterized protein</fullName>
    </submittedName>
</protein>
<accession>Q2S285</accession>
<dbReference type="Proteomes" id="UP000008674">
    <property type="component" value="Chromosome"/>
</dbReference>
<sequence length="193" mass="20510">MSRSARSTRTAIGKSSSFSSNVCCPMPYYAPDDESWSAVADPPADPPHIAVDGDGVAVRFVGPSDSFCLEGAPVRTASETIHTVALVAPSLNEGLVLCALRAEGQDLTVEDRRPGDARGRHADAFDQLQSALDEILVPVYIDDALEEVSESVDALVAVHTAQYAAPPTDDNTYFRTSVFQAGTLLLEEEQGAL</sequence>
<evidence type="ECO:0000313" key="2">
    <source>
        <dbReference type="Proteomes" id="UP000008674"/>
    </source>
</evidence>
<gene>
    <name evidence="1" type="ordered locus">SRU_1575</name>
</gene>